<evidence type="ECO:0000313" key="1">
    <source>
        <dbReference type="EMBL" id="CAC5417472.1"/>
    </source>
</evidence>
<name>A0A6J8ECV4_MYTCO</name>
<dbReference type="AlphaFoldDB" id="A0A6J8ECV4"/>
<dbReference type="EMBL" id="CACVKT020008742">
    <property type="protein sequence ID" value="CAC5417472.1"/>
    <property type="molecule type" value="Genomic_DNA"/>
</dbReference>
<reference evidence="1 2" key="1">
    <citation type="submission" date="2020-06" db="EMBL/GenBank/DDBJ databases">
        <authorList>
            <person name="Li R."/>
            <person name="Bekaert M."/>
        </authorList>
    </citation>
    <scope>NUCLEOTIDE SEQUENCE [LARGE SCALE GENOMIC DNA]</scope>
    <source>
        <strain evidence="2">wild</strain>
    </source>
</reference>
<dbReference type="OrthoDB" id="10056483at2759"/>
<protein>
    <submittedName>
        <fullName evidence="1">Uncharacterized protein</fullName>
    </submittedName>
</protein>
<sequence>MLIKTNVPTHDIPPLREPDQNFKFEYDETETSVILNKCFCYISNLDEASKDLPEFEDRCVDFPSQIIVSEQDVRNIVSTLDANKAVGPDIVSNRMSLAVRNKMSKPLCLLFDKFLNDRIFPDQWKFSHVIPLLKSEVRGNCGQVNSDQLENIQIEAAVIVTGLPNYASKNSISKRTRWEY</sequence>
<dbReference type="Proteomes" id="UP000507470">
    <property type="component" value="Unassembled WGS sequence"/>
</dbReference>
<accession>A0A6J8ECV4</accession>
<evidence type="ECO:0000313" key="2">
    <source>
        <dbReference type="Proteomes" id="UP000507470"/>
    </source>
</evidence>
<gene>
    <name evidence="1" type="ORF">MCOR_49969</name>
</gene>
<proteinExistence type="predicted"/>
<keyword evidence="2" id="KW-1185">Reference proteome</keyword>
<organism evidence="1 2">
    <name type="scientific">Mytilus coruscus</name>
    <name type="common">Sea mussel</name>
    <dbReference type="NCBI Taxonomy" id="42192"/>
    <lineage>
        <taxon>Eukaryota</taxon>
        <taxon>Metazoa</taxon>
        <taxon>Spiralia</taxon>
        <taxon>Lophotrochozoa</taxon>
        <taxon>Mollusca</taxon>
        <taxon>Bivalvia</taxon>
        <taxon>Autobranchia</taxon>
        <taxon>Pteriomorphia</taxon>
        <taxon>Mytilida</taxon>
        <taxon>Mytiloidea</taxon>
        <taxon>Mytilidae</taxon>
        <taxon>Mytilinae</taxon>
        <taxon>Mytilus</taxon>
    </lineage>
</organism>